<dbReference type="AlphaFoldDB" id="A0A644SB70"/>
<dbReference type="EC" id="2.3.1.202" evidence="1"/>
<organism evidence="1 2">
    <name type="scientific">Campylobacter coli</name>
    <dbReference type="NCBI Taxonomy" id="195"/>
    <lineage>
        <taxon>Bacteria</taxon>
        <taxon>Pseudomonadati</taxon>
        <taxon>Campylobacterota</taxon>
        <taxon>Epsilonproteobacteria</taxon>
        <taxon>Campylobacterales</taxon>
        <taxon>Campylobacteraceae</taxon>
        <taxon>Campylobacter</taxon>
    </lineage>
</organism>
<accession>A0A644SB70</accession>
<reference evidence="1 2" key="1">
    <citation type="submission" date="2019-01" db="EMBL/GenBank/DDBJ databases">
        <authorList>
            <consortium name="PulseNet: The National Subtyping Network for Foodborne Disease Surveillance"/>
            <person name="Tarr C.L."/>
            <person name="Trees E."/>
            <person name="Katz L.S."/>
            <person name="Carleton-Romer H.A."/>
            <person name="Stroika S."/>
            <person name="Kucerova Z."/>
            <person name="Roache K.F."/>
            <person name="Sabol A.L."/>
            <person name="Besser J."/>
            <person name="Gerner-Smidt P."/>
        </authorList>
    </citation>
    <scope>NUCLEOTIDE SEQUENCE [LARGE SCALE GENOMIC DNA]</scope>
    <source>
        <strain evidence="1 2">PNUSAC007828</strain>
    </source>
</reference>
<dbReference type="Pfam" id="PF13302">
    <property type="entry name" value="Acetyltransf_3"/>
    <property type="match status" value="1"/>
</dbReference>
<dbReference type="SUPFAM" id="SSF55729">
    <property type="entry name" value="Acyl-CoA N-acyltransferases (Nat)"/>
    <property type="match status" value="1"/>
</dbReference>
<dbReference type="Gene3D" id="3.40.630.30">
    <property type="match status" value="1"/>
</dbReference>
<dbReference type="Proteomes" id="UP000576616">
    <property type="component" value="Unassembled WGS sequence"/>
</dbReference>
<dbReference type="InterPro" id="IPR000182">
    <property type="entry name" value="GNAT_dom"/>
</dbReference>
<dbReference type="InterPro" id="IPR016181">
    <property type="entry name" value="Acyl_CoA_acyltransferase"/>
</dbReference>
<dbReference type="NCBIfam" id="TIGR03585">
    <property type="entry name" value="PseH"/>
    <property type="match status" value="1"/>
</dbReference>
<keyword evidence="1" id="KW-0012">Acyltransferase</keyword>
<dbReference type="PANTHER" id="PTHR43415">
    <property type="entry name" value="SPERMIDINE N(1)-ACETYLTRANSFERASE"/>
    <property type="match status" value="1"/>
</dbReference>
<protein>
    <submittedName>
        <fullName evidence="1">UDP-4-amino-4, 6-dideoxy-N-acetyl-beta-L-altrosamine N-acetyltransferase</fullName>
        <ecNumber evidence="1">2.3.1.202</ecNumber>
    </submittedName>
</protein>
<name>A0A644SB70_CAMCO</name>
<comment type="caution">
    <text evidence="1">The sequence shown here is derived from an EMBL/GenBank/DDBJ whole genome shotgun (WGS) entry which is preliminary data.</text>
</comment>
<dbReference type="PROSITE" id="PS51186">
    <property type="entry name" value="GNAT"/>
    <property type="match status" value="1"/>
</dbReference>
<sequence>MIGLKDFTHLNEDEILLVWQWRNDEKISQFMKTKYIDFQEHLNFITSLKKDQSKKYFLVFKDDGAIGVIDFINIMQDSCEFGLYAKPDLKGIGQILMQEIKKYAFENLKIKELKACVFKQNKKALDLYLKNGFYIKNEDENMFYVEFMGGGIVKFQPKLLIIQRLAV</sequence>
<evidence type="ECO:0000313" key="2">
    <source>
        <dbReference type="Proteomes" id="UP000576616"/>
    </source>
</evidence>
<evidence type="ECO:0000313" key="1">
    <source>
        <dbReference type="EMBL" id="EAH8157939.1"/>
    </source>
</evidence>
<gene>
    <name evidence="1" type="primary">pseH</name>
    <name evidence="1" type="ORF">ES716_08480</name>
</gene>
<dbReference type="EMBL" id="AABKAB010000023">
    <property type="protein sequence ID" value="EAH8157939.1"/>
    <property type="molecule type" value="Genomic_DNA"/>
</dbReference>
<dbReference type="PANTHER" id="PTHR43415:SF3">
    <property type="entry name" value="GNAT-FAMILY ACETYLTRANSFERASE"/>
    <property type="match status" value="1"/>
</dbReference>
<keyword evidence="1" id="KW-0808">Transferase</keyword>
<dbReference type="InterPro" id="IPR020036">
    <property type="entry name" value="PseH"/>
</dbReference>
<dbReference type="GO" id="GO:0016747">
    <property type="term" value="F:acyltransferase activity, transferring groups other than amino-acyl groups"/>
    <property type="evidence" value="ECO:0007669"/>
    <property type="project" value="InterPro"/>
</dbReference>
<proteinExistence type="predicted"/>